<dbReference type="SUPFAM" id="SSF56112">
    <property type="entry name" value="Protein kinase-like (PK-like)"/>
    <property type="match status" value="1"/>
</dbReference>
<name>A0A0C9YKI0_9AGAM</name>
<organism evidence="3 4">
    <name type="scientific">Pisolithus microcarpus 441</name>
    <dbReference type="NCBI Taxonomy" id="765257"/>
    <lineage>
        <taxon>Eukaryota</taxon>
        <taxon>Fungi</taxon>
        <taxon>Dikarya</taxon>
        <taxon>Basidiomycota</taxon>
        <taxon>Agaricomycotina</taxon>
        <taxon>Agaricomycetes</taxon>
        <taxon>Agaricomycetidae</taxon>
        <taxon>Boletales</taxon>
        <taxon>Sclerodermatineae</taxon>
        <taxon>Pisolithaceae</taxon>
        <taxon>Pisolithus</taxon>
    </lineage>
</organism>
<gene>
    <name evidence="3" type="ORF">PISMIDRAFT_117187</name>
</gene>
<dbReference type="EMBL" id="KN833942">
    <property type="protein sequence ID" value="KIK14359.1"/>
    <property type="molecule type" value="Genomic_DNA"/>
</dbReference>
<protein>
    <recommendedName>
        <fullName evidence="1">non-specific serine/threonine protein kinase</fullName>
        <ecNumber evidence="1">2.7.11.1</ecNumber>
    </recommendedName>
</protein>
<dbReference type="InterPro" id="IPR011009">
    <property type="entry name" value="Kinase-like_dom_sf"/>
</dbReference>
<keyword evidence="4" id="KW-1185">Reference proteome</keyword>
<dbReference type="InterPro" id="IPR050235">
    <property type="entry name" value="CK1_Ser-Thr_kinase"/>
</dbReference>
<dbReference type="EC" id="2.7.11.1" evidence="1"/>
<dbReference type="PROSITE" id="PS00108">
    <property type="entry name" value="PROTEIN_KINASE_ST"/>
    <property type="match status" value="1"/>
</dbReference>
<evidence type="ECO:0000259" key="2">
    <source>
        <dbReference type="PROSITE" id="PS50011"/>
    </source>
</evidence>
<dbReference type="OrthoDB" id="5800476at2759"/>
<evidence type="ECO:0000256" key="1">
    <source>
        <dbReference type="ARBA" id="ARBA00012513"/>
    </source>
</evidence>
<dbReference type="Pfam" id="PF00069">
    <property type="entry name" value="Pkinase"/>
    <property type="match status" value="1"/>
</dbReference>
<dbReference type="Gene3D" id="1.10.510.10">
    <property type="entry name" value="Transferase(Phosphotransferase) domain 1"/>
    <property type="match status" value="1"/>
</dbReference>
<dbReference type="SMART" id="SM00220">
    <property type="entry name" value="S_TKc"/>
    <property type="match status" value="1"/>
</dbReference>
<dbReference type="STRING" id="765257.A0A0C9YKI0"/>
<dbReference type="PANTHER" id="PTHR11909">
    <property type="entry name" value="CASEIN KINASE-RELATED"/>
    <property type="match status" value="1"/>
</dbReference>
<dbReference type="InterPro" id="IPR008271">
    <property type="entry name" value="Ser/Thr_kinase_AS"/>
</dbReference>
<dbReference type="InterPro" id="IPR000719">
    <property type="entry name" value="Prot_kinase_dom"/>
</dbReference>
<reference evidence="3 4" key="1">
    <citation type="submission" date="2014-04" db="EMBL/GenBank/DDBJ databases">
        <authorList>
            <consortium name="DOE Joint Genome Institute"/>
            <person name="Kuo A."/>
            <person name="Kohler A."/>
            <person name="Costa M.D."/>
            <person name="Nagy L.G."/>
            <person name="Floudas D."/>
            <person name="Copeland A."/>
            <person name="Barry K.W."/>
            <person name="Cichocki N."/>
            <person name="Veneault-Fourrey C."/>
            <person name="LaButti K."/>
            <person name="Lindquist E.A."/>
            <person name="Lipzen A."/>
            <person name="Lundell T."/>
            <person name="Morin E."/>
            <person name="Murat C."/>
            <person name="Sun H."/>
            <person name="Tunlid A."/>
            <person name="Henrissat B."/>
            <person name="Grigoriev I.V."/>
            <person name="Hibbett D.S."/>
            <person name="Martin F."/>
            <person name="Nordberg H.P."/>
            <person name="Cantor M.N."/>
            <person name="Hua S.X."/>
        </authorList>
    </citation>
    <scope>NUCLEOTIDE SEQUENCE [LARGE SCALE GENOMIC DNA]</scope>
    <source>
        <strain evidence="3 4">441</strain>
    </source>
</reference>
<accession>A0A0C9YKI0</accession>
<sequence length="329" mass="36601">MSDIVHIDGRYALKEHLGAGSCATVYHAQDIITKQIVAVKLEPTAHKPMSHETHLEHEYQVLSELGGATGLPQPIWFGREGSYQAMVIDNLSLSLDGLLNASPDGALPLHHVAALGLQMITQLEYIHSHHFIHHDIKPQNMLMGLMESKDTVFLIDFGIAKQYQHPSSCIHIPMEKTDELVGTLAFTSLNSHLGLELSQRDEFEALAYTLLFLCNGSLPWLVSPGDRRHLPPSTIHKLKATFISGSHPEMPTELLTFLSYARNLSFMQKLNYEHLHTILLPATLSLTLIKRETKNMLVTHVQCASRDKDCNGCSEQAPGRIGMGVTPQR</sequence>
<dbReference type="HOGENOM" id="CLU_019279_2_0_1"/>
<evidence type="ECO:0000313" key="4">
    <source>
        <dbReference type="Proteomes" id="UP000054018"/>
    </source>
</evidence>
<feature type="domain" description="Protein kinase" evidence="2">
    <location>
        <begin position="11"/>
        <end position="279"/>
    </location>
</feature>
<evidence type="ECO:0000313" key="3">
    <source>
        <dbReference type="EMBL" id="KIK14359.1"/>
    </source>
</evidence>
<reference evidence="4" key="2">
    <citation type="submission" date="2015-01" db="EMBL/GenBank/DDBJ databases">
        <title>Evolutionary Origins and Diversification of the Mycorrhizal Mutualists.</title>
        <authorList>
            <consortium name="DOE Joint Genome Institute"/>
            <consortium name="Mycorrhizal Genomics Consortium"/>
            <person name="Kohler A."/>
            <person name="Kuo A."/>
            <person name="Nagy L.G."/>
            <person name="Floudas D."/>
            <person name="Copeland A."/>
            <person name="Barry K.W."/>
            <person name="Cichocki N."/>
            <person name="Veneault-Fourrey C."/>
            <person name="LaButti K."/>
            <person name="Lindquist E.A."/>
            <person name="Lipzen A."/>
            <person name="Lundell T."/>
            <person name="Morin E."/>
            <person name="Murat C."/>
            <person name="Riley R."/>
            <person name="Ohm R."/>
            <person name="Sun H."/>
            <person name="Tunlid A."/>
            <person name="Henrissat B."/>
            <person name="Grigoriev I.V."/>
            <person name="Hibbett D.S."/>
            <person name="Martin F."/>
        </authorList>
    </citation>
    <scope>NUCLEOTIDE SEQUENCE [LARGE SCALE GENOMIC DNA]</scope>
    <source>
        <strain evidence="4">441</strain>
    </source>
</reference>
<dbReference type="GO" id="GO:0004674">
    <property type="term" value="F:protein serine/threonine kinase activity"/>
    <property type="evidence" value="ECO:0007669"/>
    <property type="project" value="UniProtKB-EC"/>
</dbReference>
<dbReference type="GO" id="GO:0005524">
    <property type="term" value="F:ATP binding"/>
    <property type="evidence" value="ECO:0007669"/>
    <property type="project" value="InterPro"/>
</dbReference>
<dbReference type="Proteomes" id="UP000054018">
    <property type="component" value="Unassembled WGS sequence"/>
</dbReference>
<dbReference type="PROSITE" id="PS50011">
    <property type="entry name" value="PROTEIN_KINASE_DOM"/>
    <property type="match status" value="1"/>
</dbReference>
<proteinExistence type="predicted"/>
<dbReference type="AlphaFoldDB" id="A0A0C9YKI0"/>